<accession>A0ABP5SBI9</accession>
<dbReference type="Gene3D" id="3.40.630.100">
    <property type="entry name" value="Poly-gamma-glutamate hydrolase, zinc-binding motif"/>
    <property type="match status" value="1"/>
</dbReference>
<keyword evidence="2" id="KW-1185">Reference proteome</keyword>
<dbReference type="InterPro" id="IPR038128">
    <property type="entry name" value="Gamma_PGA_hydro_sf"/>
</dbReference>
<sequence length="407" mass="41755">MPPPYSSYAALAAEQTVAVDYTITSSTPTGATWASISIHGGAIERGSGEMAQEVASRIGAAYYQFAGIKSSGNSDLHITSTLFDEPTGRALVAASRRTLSFHGFAGTVGVKETALGGLDEDLKARVAARLTAAGFDVGAAPSEISGSNPANICNLNQRSAGVQLEMSNALRASFVPGNSTGTALWTPGARTDDFYRYAAAVAAAYDGQGMVAQSSVNVSRYCLLTAPAADVHLVATVATDALATGGSHFVALVARYAGTGDMYLARLDFSATQTVTLTLRKRVGGTETLLATAPANGLTHAAGRRFGIGFEVAGSTLRARTWLAAGVDPGVWQVQATDSDLTAAGSIGMRSILSTSNTNTLPVVASWDGFRTVGRQTLLVGARGVNGVFKAHSAGSPVHVAAAFVLS</sequence>
<name>A0ABP5SBI9_9ACTN</name>
<proteinExistence type="predicted"/>
<evidence type="ECO:0000313" key="1">
    <source>
        <dbReference type="EMBL" id="GAA2327572.1"/>
    </source>
</evidence>
<dbReference type="RefSeq" id="WP_344610382.1">
    <property type="nucleotide sequence ID" value="NZ_BAAARV010000004.1"/>
</dbReference>
<protein>
    <recommendedName>
        <fullName evidence="3">Phage-related replication protein</fullName>
    </recommendedName>
</protein>
<evidence type="ECO:0000313" key="2">
    <source>
        <dbReference type="Proteomes" id="UP001501444"/>
    </source>
</evidence>
<dbReference type="InterPro" id="IPR008585">
    <property type="entry name" value="Gamma_PGA_hydro"/>
</dbReference>
<gene>
    <name evidence="1" type="ORF">GCM10010170_003430</name>
</gene>
<organism evidence="1 2">
    <name type="scientific">Dactylosporangium salmoneum</name>
    <dbReference type="NCBI Taxonomy" id="53361"/>
    <lineage>
        <taxon>Bacteria</taxon>
        <taxon>Bacillati</taxon>
        <taxon>Actinomycetota</taxon>
        <taxon>Actinomycetes</taxon>
        <taxon>Micromonosporales</taxon>
        <taxon>Micromonosporaceae</taxon>
        <taxon>Dactylosporangium</taxon>
    </lineage>
</organism>
<dbReference type="EMBL" id="BAAARV010000004">
    <property type="protein sequence ID" value="GAA2327572.1"/>
    <property type="molecule type" value="Genomic_DNA"/>
</dbReference>
<comment type="caution">
    <text evidence="1">The sequence shown here is derived from an EMBL/GenBank/DDBJ whole genome shotgun (WGS) entry which is preliminary data.</text>
</comment>
<dbReference type="Pfam" id="PF05908">
    <property type="entry name" value="Gamma_PGA_hydro"/>
    <property type="match status" value="1"/>
</dbReference>
<reference evidence="2" key="1">
    <citation type="journal article" date="2019" name="Int. J. Syst. Evol. Microbiol.">
        <title>The Global Catalogue of Microorganisms (GCM) 10K type strain sequencing project: providing services to taxonomists for standard genome sequencing and annotation.</title>
        <authorList>
            <consortium name="The Broad Institute Genomics Platform"/>
            <consortium name="The Broad Institute Genome Sequencing Center for Infectious Disease"/>
            <person name="Wu L."/>
            <person name="Ma J."/>
        </authorList>
    </citation>
    <scope>NUCLEOTIDE SEQUENCE [LARGE SCALE GENOMIC DNA]</scope>
    <source>
        <strain evidence="2">JCM 3272</strain>
    </source>
</reference>
<dbReference type="Proteomes" id="UP001501444">
    <property type="component" value="Unassembled WGS sequence"/>
</dbReference>
<evidence type="ECO:0008006" key="3">
    <source>
        <dbReference type="Google" id="ProtNLM"/>
    </source>
</evidence>